<keyword evidence="9" id="KW-0406">Ion transport</keyword>
<evidence type="ECO:0000256" key="2">
    <source>
        <dbReference type="ARBA" id="ARBA00009450"/>
    </source>
</evidence>
<dbReference type="Gene3D" id="3.30.1950.10">
    <property type="entry name" value="wza like domain"/>
    <property type="match status" value="1"/>
</dbReference>
<dbReference type="FunCoup" id="A0A371RL84">
    <property type="interactions" value="72"/>
</dbReference>
<feature type="domain" description="SLBB" evidence="18">
    <location>
        <begin position="102"/>
        <end position="174"/>
    </location>
</feature>
<sequence>MRTFLLSALALFLGSAAQAQTQGYELGPNDQIEVMIYGQTEEPLALRVTERGTVTLPLIGAVEADGQSPLQFAERVAQKMKAGGYLKDPIVNVEVLSYQSKAATVLGAVEKPGLQPIIGPEPLSRLLAKAGGVRAGHEIVVLRRPGEAVRTLSMSDVASGVADPVVQPGDVIHVPAPRRFFIYGQVQSPGSYAITEKMTLRQALAFGGGPSNAGSERGLKLYRGGQERSVGDLEAAVQDGDVIFVPERFF</sequence>
<evidence type="ECO:0000256" key="14">
    <source>
        <dbReference type="ARBA" id="ARBA00023288"/>
    </source>
</evidence>
<keyword evidence="13" id="KW-0998">Cell outer membrane</keyword>
<evidence type="ECO:0000256" key="8">
    <source>
        <dbReference type="ARBA" id="ARBA00023047"/>
    </source>
</evidence>
<feature type="chain" id="PRO_5016572088" description="Sugar ABC transporter substrate-binding protein" evidence="15">
    <location>
        <begin position="20"/>
        <end position="250"/>
    </location>
</feature>
<dbReference type="GO" id="GO:0009279">
    <property type="term" value="C:cell outer membrane"/>
    <property type="evidence" value="ECO:0007669"/>
    <property type="project" value="UniProtKB-SubCell"/>
</dbReference>
<evidence type="ECO:0000256" key="7">
    <source>
        <dbReference type="ARBA" id="ARBA00022729"/>
    </source>
</evidence>
<dbReference type="InterPro" id="IPR003715">
    <property type="entry name" value="Poly_export_N"/>
</dbReference>
<keyword evidence="14" id="KW-0449">Lipoprotein</keyword>
<dbReference type="InterPro" id="IPR054765">
    <property type="entry name" value="SLBB_dom"/>
</dbReference>
<dbReference type="Gene3D" id="3.10.560.10">
    <property type="entry name" value="Outer membrane lipoprotein wza domain like"/>
    <property type="match status" value="1"/>
</dbReference>
<accession>A0A371RL84</accession>
<dbReference type="Proteomes" id="UP000264589">
    <property type="component" value="Unassembled WGS sequence"/>
</dbReference>
<dbReference type="OrthoDB" id="197007at2"/>
<dbReference type="InParanoid" id="A0A371RL84"/>
<dbReference type="Pfam" id="PF10531">
    <property type="entry name" value="SLBB"/>
    <property type="match status" value="1"/>
</dbReference>
<feature type="domain" description="Soluble ligand binding" evidence="17">
    <location>
        <begin position="180"/>
        <end position="226"/>
    </location>
</feature>
<dbReference type="Pfam" id="PF02563">
    <property type="entry name" value="Poly_export"/>
    <property type="match status" value="1"/>
</dbReference>
<evidence type="ECO:0000256" key="10">
    <source>
        <dbReference type="ARBA" id="ARBA00023114"/>
    </source>
</evidence>
<keyword evidence="5" id="KW-0762">Sugar transport</keyword>
<evidence type="ECO:0000256" key="9">
    <source>
        <dbReference type="ARBA" id="ARBA00023065"/>
    </source>
</evidence>
<keyword evidence="8" id="KW-0625">Polysaccharide transport</keyword>
<organism evidence="19 20">
    <name type="scientific">Parvularcula marina</name>
    <dbReference type="NCBI Taxonomy" id="2292771"/>
    <lineage>
        <taxon>Bacteria</taxon>
        <taxon>Pseudomonadati</taxon>
        <taxon>Pseudomonadota</taxon>
        <taxon>Alphaproteobacteria</taxon>
        <taxon>Parvularculales</taxon>
        <taxon>Parvularculaceae</taxon>
        <taxon>Parvularcula</taxon>
    </lineage>
</organism>
<keyword evidence="7 15" id="KW-0732">Signal</keyword>
<keyword evidence="4" id="KW-1134">Transmembrane beta strand</keyword>
<evidence type="ECO:0000313" key="20">
    <source>
        <dbReference type="Proteomes" id="UP000264589"/>
    </source>
</evidence>
<evidence type="ECO:0000256" key="11">
    <source>
        <dbReference type="ARBA" id="ARBA00023136"/>
    </source>
</evidence>
<dbReference type="AlphaFoldDB" id="A0A371RL84"/>
<dbReference type="GO" id="GO:0015159">
    <property type="term" value="F:polysaccharide transmembrane transporter activity"/>
    <property type="evidence" value="ECO:0007669"/>
    <property type="project" value="InterPro"/>
</dbReference>
<keyword evidence="12" id="KW-0564">Palmitate</keyword>
<dbReference type="PANTHER" id="PTHR33619:SF3">
    <property type="entry name" value="POLYSACCHARIDE EXPORT PROTEIN GFCE-RELATED"/>
    <property type="match status" value="1"/>
</dbReference>
<evidence type="ECO:0000256" key="4">
    <source>
        <dbReference type="ARBA" id="ARBA00022452"/>
    </source>
</evidence>
<comment type="subcellular location">
    <subcellularLocation>
        <location evidence="1">Cell outer membrane</location>
        <topology evidence="1">Multi-pass membrane protein</topology>
    </subcellularLocation>
</comment>
<protein>
    <recommendedName>
        <fullName evidence="21">Sugar ABC transporter substrate-binding protein</fullName>
    </recommendedName>
</protein>
<evidence type="ECO:0000256" key="6">
    <source>
        <dbReference type="ARBA" id="ARBA00022692"/>
    </source>
</evidence>
<dbReference type="GO" id="GO:0006811">
    <property type="term" value="P:monoatomic ion transport"/>
    <property type="evidence" value="ECO:0007669"/>
    <property type="project" value="UniProtKB-KW"/>
</dbReference>
<name>A0A371RL84_9PROT</name>
<comment type="similarity">
    <text evidence="2">Belongs to the BexD/CtrA/VexA family.</text>
</comment>
<evidence type="ECO:0000256" key="1">
    <source>
        <dbReference type="ARBA" id="ARBA00004571"/>
    </source>
</evidence>
<dbReference type="GO" id="GO:0046930">
    <property type="term" value="C:pore complex"/>
    <property type="evidence" value="ECO:0007669"/>
    <property type="project" value="UniProtKB-KW"/>
</dbReference>
<evidence type="ECO:0000259" key="17">
    <source>
        <dbReference type="Pfam" id="PF10531"/>
    </source>
</evidence>
<comment type="caution">
    <text evidence="19">The sequence shown here is derived from an EMBL/GenBank/DDBJ whole genome shotgun (WGS) entry which is preliminary data.</text>
</comment>
<evidence type="ECO:0000313" key="19">
    <source>
        <dbReference type="EMBL" id="RFB06146.1"/>
    </source>
</evidence>
<evidence type="ECO:0000259" key="16">
    <source>
        <dbReference type="Pfam" id="PF02563"/>
    </source>
</evidence>
<keyword evidence="20" id="KW-1185">Reference proteome</keyword>
<dbReference type="InterPro" id="IPR019554">
    <property type="entry name" value="Soluble_ligand-bd"/>
</dbReference>
<reference evidence="19 20" key="1">
    <citation type="submission" date="2018-08" db="EMBL/GenBank/DDBJ databases">
        <title>Parvularcula sp. SM1705, isolated from surface water of the South Sea China.</title>
        <authorList>
            <person name="Sun L."/>
        </authorList>
    </citation>
    <scope>NUCLEOTIDE SEQUENCE [LARGE SCALE GENOMIC DNA]</scope>
    <source>
        <strain evidence="19 20">SM1705</strain>
    </source>
</reference>
<dbReference type="GO" id="GO:0015288">
    <property type="term" value="F:porin activity"/>
    <property type="evidence" value="ECO:0007669"/>
    <property type="project" value="UniProtKB-KW"/>
</dbReference>
<keyword evidence="10" id="KW-0626">Porin</keyword>
<feature type="signal peptide" evidence="15">
    <location>
        <begin position="1"/>
        <end position="19"/>
    </location>
</feature>
<dbReference type="EMBL" id="QUQO01000001">
    <property type="protein sequence ID" value="RFB06146.1"/>
    <property type="molecule type" value="Genomic_DNA"/>
</dbReference>
<dbReference type="Pfam" id="PF22461">
    <property type="entry name" value="SLBB_2"/>
    <property type="match status" value="1"/>
</dbReference>
<feature type="domain" description="Polysaccharide export protein N-terminal" evidence="16">
    <location>
        <begin position="19"/>
        <end position="95"/>
    </location>
</feature>
<dbReference type="InterPro" id="IPR049712">
    <property type="entry name" value="Poly_export"/>
</dbReference>
<keyword evidence="11" id="KW-0472">Membrane</keyword>
<evidence type="ECO:0000256" key="12">
    <source>
        <dbReference type="ARBA" id="ARBA00023139"/>
    </source>
</evidence>
<gene>
    <name evidence="19" type="ORF">DX908_13245</name>
</gene>
<keyword evidence="6" id="KW-0812">Transmembrane</keyword>
<keyword evidence="3" id="KW-0813">Transport</keyword>
<evidence type="ECO:0000259" key="18">
    <source>
        <dbReference type="Pfam" id="PF22461"/>
    </source>
</evidence>
<evidence type="ECO:0000256" key="3">
    <source>
        <dbReference type="ARBA" id="ARBA00022448"/>
    </source>
</evidence>
<dbReference type="PANTHER" id="PTHR33619">
    <property type="entry name" value="POLYSACCHARIDE EXPORT PROTEIN GFCE-RELATED"/>
    <property type="match status" value="1"/>
</dbReference>
<proteinExistence type="inferred from homology"/>
<evidence type="ECO:0008006" key="21">
    <source>
        <dbReference type="Google" id="ProtNLM"/>
    </source>
</evidence>
<evidence type="ECO:0000256" key="5">
    <source>
        <dbReference type="ARBA" id="ARBA00022597"/>
    </source>
</evidence>
<evidence type="ECO:0000256" key="13">
    <source>
        <dbReference type="ARBA" id="ARBA00023237"/>
    </source>
</evidence>
<evidence type="ECO:0000256" key="15">
    <source>
        <dbReference type="SAM" id="SignalP"/>
    </source>
</evidence>
<dbReference type="RefSeq" id="WP_116392779.1">
    <property type="nucleotide sequence ID" value="NZ_QUQO01000001.1"/>
</dbReference>